<name>A0AAE1W9T5_9LAMI</name>
<keyword evidence="6" id="KW-0479">Metal-binding</keyword>
<keyword evidence="9" id="KW-0143">Chaperone</keyword>
<dbReference type="InterPro" id="IPR036163">
    <property type="entry name" value="HMA_dom_sf"/>
</dbReference>
<reference evidence="13" key="2">
    <citation type="journal article" date="2024" name="Plant">
        <title>Genomic evolution and insights into agronomic trait innovations of Sesamum species.</title>
        <authorList>
            <person name="Miao H."/>
            <person name="Wang L."/>
            <person name="Qu L."/>
            <person name="Liu H."/>
            <person name="Sun Y."/>
            <person name="Le M."/>
            <person name="Wang Q."/>
            <person name="Wei S."/>
            <person name="Zheng Y."/>
            <person name="Lin W."/>
            <person name="Duan Y."/>
            <person name="Cao H."/>
            <person name="Xiong S."/>
            <person name="Wang X."/>
            <person name="Wei L."/>
            <person name="Li C."/>
            <person name="Ma Q."/>
            <person name="Ju M."/>
            <person name="Zhao R."/>
            <person name="Li G."/>
            <person name="Mu C."/>
            <person name="Tian Q."/>
            <person name="Mei H."/>
            <person name="Zhang T."/>
            <person name="Gao T."/>
            <person name="Zhang H."/>
        </authorList>
    </citation>
    <scope>NUCLEOTIDE SEQUENCE</scope>
    <source>
        <strain evidence="13">K16</strain>
    </source>
</reference>
<evidence type="ECO:0000256" key="3">
    <source>
        <dbReference type="ARBA" id="ARBA00004229"/>
    </source>
</evidence>
<dbReference type="PROSITE" id="PS50846">
    <property type="entry name" value="HMA_2"/>
    <property type="match status" value="1"/>
</dbReference>
<keyword evidence="7" id="KW-0809">Transit peptide</keyword>
<dbReference type="Pfam" id="PF00403">
    <property type="entry name" value="HMA"/>
    <property type="match status" value="1"/>
</dbReference>
<dbReference type="PANTHER" id="PTHR10003">
    <property type="entry name" value="SUPEROXIDE DISMUTASE CU-ZN -RELATED"/>
    <property type="match status" value="1"/>
</dbReference>
<dbReference type="Gene3D" id="2.60.40.200">
    <property type="entry name" value="Superoxide dismutase, copper/zinc binding domain"/>
    <property type="match status" value="1"/>
</dbReference>
<dbReference type="GO" id="GO:0016020">
    <property type="term" value="C:membrane"/>
    <property type="evidence" value="ECO:0007669"/>
    <property type="project" value="UniProtKB-SubCell"/>
</dbReference>
<evidence type="ECO:0000256" key="2">
    <source>
        <dbReference type="ARBA" id="ARBA00004170"/>
    </source>
</evidence>
<sequence>MAFLRSVVTTKTTAIAATIAIPTAFAVSSVYPSPSTSHSSAPFQRVFKNLGFGSLSCSSNPIRGLEKSGLVKSFASPASAAVEMDQKPPAQNGAVLPELLGGMEGCYFGGDGRPGTEFMVDMKCEGCVNSVKNKLQTLDGVKNVDVDLANQVVRVLGTSPVKILTEALEQTGRKARLIGQGVPDDFLVSAAVAEFKGPAIFGVVRLAQVNMELARIEANFSGLPPGKHGWSINEFGDLTSGAASTGKVFNPTNDEKEPLGDLGTLEADEKGEAFFSGVKEKLRVGDLIGRSIVVYGTEDKSDEGITAAVVARSAGVGENYKKLCTCDGTTIWEATNADFVTSKV</sequence>
<evidence type="ECO:0000256" key="9">
    <source>
        <dbReference type="ARBA" id="ARBA00023186"/>
    </source>
</evidence>
<evidence type="ECO:0000256" key="7">
    <source>
        <dbReference type="ARBA" id="ARBA00022946"/>
    </source>
</evidence>
<evidence type="ECO:0000256" key="1">
    <source>
        <dbReference type="ARBA" id="ARBA00001973"/>
    </source>
</evidence>
<comment type="similarity">
    <text evidence="10">In the C-terminal section; belongs to the Cu-Zn superoxide dismutase family.</text>
</comment>
<comment type="subcellular location">
    <subcellularLocation>
        <location evidence="2">Membrane</location>
        <topology evidence="2">Peripheral membrane protein</topology>
    </subcellularLocation>
    <subcellularLocation>
        <location evidence="3">Plastid</location>
        <location evidence="3">Chloroplast</location>
    </subcellularLocation>
</comment>
<comment type="caution">
    <text evidence="13">The sequence shown here is derived from an EMBL/GenBank/DDBJ whole genome shotgun (WGS) entry which is preliminary data.</text>
</comment>
<keyword evidence="4" id="KW-0150">Chloroplast</keyword>
<evidence type="ECO:0000313" key="13">
    <source>
        <dbReference type="EMBL" id="KAK4389383.1"/>
    </source>
</evidence>
<keyword evidence="5" id="KW-0934">Plastid</keyword>
<feature type="domain" description="HMA" evidence="12">
    <location>
        <begin position="113"/>
        <end position="176"/>
    </location>
</feature>
<keyword evidence="14" id="KW-1185">Reference proteome</keyword>
<dbReference type="CDD" id="cd00371">
    <property type="entry name" value="HMA"/>
    <property type="match status" value="1"/>
</dbReference>
<dbReference type="SUPFAM" id="SSF55008">
    <property type="entry name" value="HMA, heavy metal-associated domain"/>
    <property type="match status" value="1"/>
</dbReference>
<dbReference type="Pfam" id="PF00080">
    <property type="entry name" value="Sod_Cu"/>
    <property type="match status" value="1"/>
</dbReference>
<evidence type="ECO:0000313" key="14">
    <source>
        <dbReference type="Proteomes" id="UP001289374"/>
    </source>
</evidence>
<evidence type="ECO:0000256" key="11">
    <source>
        <dbReference type="ARBA" id="ARBA00032899"/>
    </source>
</evidence>
<dbReference type="InterPro" id="IPR036423">
    <property type="entry name" value="SOD-like_Cu/Zn_dom_sf"/>
</dbReference>
<dbReference type="Gene3D" id="3.30.70.100">
    <property type="match status" value="1"/>
</dbReference>
<dbReference type="SUPFAM" id="SSF49329">
    <property type="entry name" value="Cu,Zn superoxide dismutase-like"/>
    <property type="match status" value="1"/>
</dbReference>
<evidence type="ECO:0000256" key="5">
    <source>
        <dbReference type="ARBA" id="ARBA00022640"/>
    </source>
</evidence>
<dbReference type="Proteomes" id="UP001289374">
    <property type="component" value="Unassembled WGS sequence"/>
</dbReference>
<dbReference type="GO" id="GO:0006801">
    <property type="term" value="P:superoxide metabolic process"/>
    <property type="evidence" value="ECO:0007669"/>
    <property type="project" value="InterPro"/>
</dbReference>
<evidence type="ECO:0000256" key="8">
    <source>
        <dbReference type="ARBA" id="ARBA00023008"/>
    </source>
</evidence>
<dbReference type="FunFam" id="2.60.40.200:FF:000006">
    <property type="entry name" value="Copper chaperone for superoxide dismutase"/>
    <property type="match status" value="1"/>
</dbReference>
<comment type="cofactor">
    <cofactor evidence="1">
        <name>Cu(2+)</name>
        <dbReference type="ChEBI" id="CHEBI:29036"/>
    </cofactor>
</comment>
<dbReference type="InterPro" id="IPR006121">
    <property type="entry name" value="HMA_dom"/>
</dbReference>
<dbReference type="GO" id="GO:0005507">
    <property type="term" value="F:copper ion binding"/>
    <property type="evidence" value="ECO:0007669"/>
    <property type="project" value="InterPro"/>
</dbReference>
<evidence type="ECO:0000259" key="12">
    <source>
        <dbReference type="PROSITE" id="PS50846"/>
    </source>
</evidence>
<protein>
    <recommendedName>
        <fullName evidence="11">Superoxide dismutase copper chaperone</fullName>
    </recommendedName>
</protein>
<dbReference type="FunFam" id="3.30.70.100:FF:000042">
    <property type="entry name" value="Copper chaperone for superoxide dismutase"/>
    <property type="match status" value="1"/>
</dbReference>
<accession>A0AAE1W9T5</accession>
<reference evidence="13" key="1">
    <citation type="submission" date="2020-06" db="EMBL/GenBank/DDBJ databases">
        <authorList>
            <person name="Li T."/>
            <person name="Hu X."/>
            <person name="Zhang T."/>
            <person name="Song X."/>
            <person name="Zhang H."/>
            <person name="Dai N."/>
            <person name="Sheng W."/>
            <person name="Hou X."/>
            <person name="Wei L."/>
        </authorList>
    </citation>
    <scope>NUCLEOTIDE SEQUENCE</scope>
    <source>
        <strain evidence="13">K16</strain>
        <tissue evidence="13">Leaf</tissue>
    </source>
</reference>
<proteinExistence type="inferred from homology"/>
<dbReference type="GO" id="GO:0009507">
    <property type="term" value="C:chloroplast"/>
    <property type="evidence" value="ECO:0007669"/>
    <property type="project" value="UniProtKB-SubCell"/>
</dbReference>
<evidence type="ECO:0000256" key="4">
    <source>
        <dbReference type="ARBA" id="ARBA00022528"/>
    </source>
</evidence>
<keyword evidence="8" id="KW-0186">Copper</keyword>
<dbReference type="InterPro" id="IPR001424">
    <property type="entry name" value="SOD_Cu_Zn_dom"/>
</dbReference>
<dbReference type="AlphaFoldDB" id="A0AAE1W9T5"/>
<gene>
    <name evidence="13" type="ORF">Sango_2275300</name>
</gene>
<dbReference type="InterPro" id="IPR024134">
    <property type="entry name" value="SOD_Cu/Zn_/chaperone"/>
</dbReference>
<dbReference type="EMBL" id="JACGWL010000013">
    <property type="protein sequence ID" value="KAK4389383.1"/>
    <property type="molecule type" value="Genomic_DNA"/>
</dbReference>
<evidence type="ECO:0000256" key="6">
    <source>
        <dbReference type="ARBA" id="ARBA00022723"/>
    </source>
</evidence>
<dbReference type="GO" id="GO:0009626">
    <property type="term" value="P:plant-type hypersensitive response"/>
    <property type="evidence" value="ECO:0007669"/>
    <property type="project" value="UniProtKB-KW"/>
</dbReference>
<organism evidence="13 14">
    <name type="scientific">Sesamum angolense</name>
    <dbReference type="NCBI Taxonomy" id="2727404"/>
    <lineage>
        <taxon>Eukaryota</taxon>
        <taxon>Viridiplantae</taxon>
        <taxon>Streptophyta</taxon>
        <taxon>Embryophyta</taxon>
        <taxon>Tracheophyta</taxon>
        <taxon>Spermatophyta</taxon>
        <taxon>Magnoliopsida</taxon>
        <taxon>eudicotyledons</taxon>
        <taxon>Gunneridae</taxon>
        <taxon>Pentapetalae</taxon>
        <taxon>asterids</taxon>
        <taxon>lamiids</taxon>
        <taxon>Lamiales</taxon>
        <taxon>Pedaliaceae</taxon>
        <taxon>Sesamum</taxon>
    </lineage>
</organism>
<evidence type="ECO:0000256" key="10">
    <source>
        <dbReference type="ARBA" id="ARBA00025798"/>
    </source>
</evidence>